<evidence type="ECO:0000313" key="1">
    <source>
        <dbReference type="EMBL" id="AGX01729.1"/>
    </source>
</evidence>
<dbReference type="RefSeq" id="YP_009010060.1">
    <property type="nucleotide sequence ID" value="NC_023610.1"/>
</dbReference>
<dbReference type="OrthoDB" id="11542at10239"/>
<dbReference type="GeneID" id="18500907"/>
<dbReference type="Proteomes" id="UP000204235">
    <property type="component" value="Segment"/>
</dbReference>
<name>W8D036_9CAUD</name>
<keyword evidence="1" id="KW-0347">Helicase</keyword>
<dbReference type="GO" id="GO:0004386">
    <property type="term" value="F:helicase activity"/>
    <property type="evidence" value="ECO:0007669"/>
    <property type="project" value="UniProtKB-KW"/>
</dbReference>
<keyword evidence="1" id="KW-0378">Hydrolase</keyword>
<keyword evidence="2" id="KW-1185">Reference proteome</keyword>
<dbReference type="KEGG" id="vg:18500907"/>
<reference evidence="1 2" key="1">
    <citation type="journal article" date="2014" name="FEMS Microbiol. Lett.">
        <title>The genome of the Erwinia amylovora phage PhiEaH1 reveals greater diversity and broadens the applicability of phages for the treatment of fire blight.</title>
        <authorList>
            <person name="Meczker K."/>
            <person name="Domotor D."/>
            <person name="Vass J."/>
            <person name="Rakhely G."/>
            <person name="Schneider G."/>
            <person name="Kovacs T."/>
        </authorList>
    </citation>
    <scope>NUCLEOTIDE SEQUENCE [LARGE SCALE GENOMIC DNA]</scope>
</reference>
<keyword evidence="1" id="KW-0547">Nucleotide-binding</keyword>
<protein>
    <submittedName>
        <fullName evidence="1">Putative ATP-dependent DNA helicase</fullName>
    </submittedName>
</protein>
<evidence type="ECO:0000313" key="2">
    <source>
        <dbReference type="Proteomes" id="UP000204235"/>
    </source>
</evidence>
<proteinExistence type="predicted"/>
<dbReference type="EMBL" id="KF623294">
    <property type="protein sequence ID" value="AGX01729.1"/>
    <property type="molecule type" value="Genomic_DNA"/>
</dbReference>
<organism evidence="1 2">
    <name type="scientific">Erwinia phage PhiEaH1</name>
    <dbReference type="NCBI Taxonomy" id="1401669"/>
    <lineage>
        <taxon>Viruses</taxon>
        <taxon>Duplodnaviria</taxon>
        <taxon>Heunggongvirae</taxon>
        <taxon>Uroviricota</taxon>
        <taxon>Caudoviricetes</taxon>
        <taxon>Chimalliviridae</taxon>
        <taxon>Iapetusvirus</taxon>
        <taxon>Iapetusvirus EaH1</taxon>
    </lineage>
</organism>
<accession>W8D036</accession>
<sequence>MRTFYADDILHWSERQIWARLDDLEPIALIFADGEIIADFPQTLISWYFWEYHRQYPSIPLCIKNHVYGEPLSKGLENKLHQRAAEQVYAEYPLEDRQNVYKINAGITQALHNAIATDGEEFQTTLDALDFLEIHRHPQLKEIRERPITGKRDISNGYKEFVYILSHDPSLNHNNLAIPHRNSMTKTGQLLQVVDKVGFRSEINQRIFVNPIPVGFSEHLKRLSFSAMDRCSAAQAQLATSEPVKRTEYYNRELQLITYVVHGVDQQDCGSKETIPWKVTKDDLEHVLPGKYYFDRDGDLKMVRGKGYDNHLVGTVIRMRTPSKCQHPEDGVVCKYCLCENASRVQDDTNPGFALTVTQNEAVSQDVISTKHHLVSAESESYVIHDHELKYISNLGDDKEITLSRDLWGKHVKVRFDVSDIFRLADISIFNELKDGDLSRISTIKEIVLVIDNGDKNQKMDIVPVSRGSYRPFLTKEFLQYMRDFGFQTVGKYIEVDLMNWDNAEIILRFPERRGSTLEQMEELKSVIFMSSDIGKELLRRDLTDPVNLAGAIRLVCDMTNRKFSVNLGIVELVLYCMMGRDPKNGDFRLPKLGTGIHFAPQTRIMSGRSLSAKAAYERQFEMIADPKSYIHRIRPNHSFDPLFLNIKKWNQYWQTKGVKVV</sequence>
<keyword evidence="1" id="KW-0067">ATP-binding</keyword>